<evidence type="ECO:0000256" key="4">
    <source>
        <dbReference type="ARBA" id="ARBA00022917"/>
    </source>
</evidence>
<dbReference type="AlphaFoldDB" id="A0A2U9IP08"/>
<dbReference type="Pfam" id="PF22167">
    <property type="entry name" value="PH0730-like_N"/>
    <property type="match status" value="1"/>
</dbReference>
<dbReference type="KEGG" id="asul:DFR86_09615"/>
<accession>A0A2U9IP08</accession>
<dbReference type="OrthoDB" id="35967at2157"/>
<dbReference type="GO" id="GO:0004812">
    <property type="term" value="F:aminoacyl-tRNA ligase activity"/>
    <property type="evidence" value="ECO:0007669"/>
    <property type="project" value="InterPro"/>
</dbReference>
<dbReference type="InterPro" id="IPR004115">
    <property type="entry name" value="GAD-like_sf"/>
</dbReference>
<evidence type="ECO:0000256" key="1">
    <source>
        <dbReference type="ARBA" id="ARBA00022598"/>
    </source>
</evidence>
<evidence type="ECO:0000259" key="5">
    <source>
        <dbReference type="Pfam" id="PF14544"/>
    </source>
</evidence>
<feature type="domain" description="DUF4443" evidence="5">
    <location>
        <begin position="109"/>
        <end position="192"/>
    </location>
</feature>
<dbReference type="GeneID" id="36838226"/>
<dbReference type="Gene3D" id="3.30.1360.30">
    <property type="entry name" value="GAD-like domain"/>
    <property type="match status" value="1"/>
</dbReference>
<dbReference type="EMBL" id="CP029288">
    <property type="protein sequence ID" value="AWR97779.1"/>
    <property type="molecule type" value="Genomic_DNA"/>
</dbReference>
<dbReference type="InterPro" id="IPR036388">
    <property type="entry name" value="WH-like_DNA-bd_sf"/>
</dbReference>
<evidence type="ECO:0000259" key="6">
    <source>
        <dbReference type="Pfam" id="PF22167"/>
    </source>
</evidence>
<protein>
    <submittedName>
        <fullName evidence="7">Winged helix-turn-helix domain-containing protein</fullName>
    </submittedName>
</protein>
<gene>
    <name evidence="7" type="ORF">DFR86_09615</name>
</gene>
<dbReference type="InterPro" id="IPR036390">
    <property type="entry name" value="WH_DNA-bd_sf"/>
</dbReference>
<dbReference type="Gene3D" id="1.10.10.10">
    <property type="entry name" value="Winged helix-like DNA-binding domain superfamily/Winged helix DNA-binding domain"/>
    <property type="match status" value="1"/>
</dbReference>
<reference evidence="7 8" key="1">
    <citation type="submission" date="2018-05" db="EMBL/GenBank/DDBJ databases">
        <title>Complete Genome Sequences of Extremely Thermoacidophilic, Metal-Mobilizing Type-Strain Members of the Archaeal Family Sulfolobaceae: Acidianus brierleyi DSM-1651T, Acidianus sulfidivorans DSM-18786T, Metallosphaera hakonensis DSM-7519T, and Metallosphaera prunae DSM-10039T.</title>
        <authorList>
            <person name="Counts J.A."/>
            <person name="Kelly R.M."/>
        </authorList>
    </citation>
    <scope>NUCLEOTIDE SEQUENCE [LARGE SCALE GENOMIC DNA]</scope>
    <source>
        <strain evidence="7 8">JP7</strain>
    </source>
</reference>
<evidence type="ECO:0000256" key="3">
    <source>
        <dbReference type="ARBA" id="ARBA00022840"/>
    </source>
</evidence>
<dbReference type="Pfam" id="PF14544">
    <property type="entry name" value="DUF4443"/>
    <property type="match status" value="1"/>
</dbReference>
<keyword evidence="1" id="KW-0436">Ligase</keyword>
<organism evidence="7 8">
    <name type="scientific">Acidianus sulfidivorans JP7</name>
    <dbReference type="NCBI Taxonomy" id="619593"/>
    <lineage>
        <taxon>Archaea</taxon>
        <taxon>Thermoproteota</taxon>
        <taxon>Thermoprotei</taxon>
        <taxon>Sulfolobales</taxon>
        <taxon>Sulfolobaceae</taxon>
        <taxon>Acidianus</taxon>
    </lineage>
</organism>
<feature type="domain" description="PH0730-like N-terminal" evidence="6">
    <location>
        <begin position="36"/>
        <end position="84"/>
    </location>
</feature>
<evidence type="ECO:0000313" key="7">
    <source>
        <dbReference type="EMBL" id="AWR97779.1"/>
    </source>
</evidence>
<keyword evidence="8" id="KW-1185">Reference proteome</keyword>
<keyword evidence="3" id="KW-0067">ATP-binding</keyword>
<dbReference type="GO" id="GO:0006412">
    <property type="term" value="P:translation"/>
    <property type="evidence" value="ECO:0007669"/>
    <property type="project" value="UniProtKB-KW"/>
</dbReference>
<dbReference type="GO" id="GO:0005524">
    <property type="term" value="F:ATP binding"/>
    <property type="evidence" value="ECO:0007669"/>
    <property type="project" value="UniProtKB-KW"/>
</dbReference>
<evidence type="ECO:0000313" key="8">
    <source>
        <dbReference type="Proteomes" id="UP000248410"/>
    </source>
</evidence>
<sequence>MDIQSVTAEVTKPKQGNRPNFDDAYVIYTLDIIYKEQPIGRPTLIRKLGLGESSVKTLLRRLKELNIIKVDKVGGAELTELGKKLIETWKSKIYIEKVELKSISWNSMMIIAKNESYLLDKFKVTELRDMIIKAGANATLIAIIKNNQIELPPKTSEFSINNLIEEIKNVCKNCENNDLIVFVTPDDIHLAYKVGLILFENRINS</sequence>
<dbReference type="InterPro" id="IPR054039">
    <property type="entry name" value="PH0730-like_N"/>
</dbReference>
<dbReference type="GO" id="GO:0005737">
    <property type="term" value="C:cytoplasm"/>
    <property type="evidence" value="ECO:0007669"/>
    <property type="project" value="InterPro"/>
</dbReference>
<dbReference type="Proteomes" id="UP000248410">
    <property type="component" value="Chromosome"/>
</dbReference>
<evidence type="ECO:0000256" key="2">
    <source>
        <dbReference type="ARBA" id="ARBA00022741"/>
    </source>
</evidence>
<keyword evidence="4" id="KW-0648">Protein biosynthesis</keyword>
<dbReference type="SUPFAM" id="SSF55261">
    <property type="entry name" value="GAD domain-like"/>
    <property type="match status" value="1"/>
</dbReference>
<proteinExistence type="predicted"/>
<name>A0A2U9IP08_9CREN</name>
<dbReference type="RefSeq" id="WP_110380669.1">
    <property type="nucleotide sequence ID" value="NZ_CP029288.2"/>
</dbReference>
<keyword evidence="2" id="KW-0547">Nucleotide-binding</keyword>
<dbReference type="SUPFAM" id="SSF46785">
    <property type="entry name" value="Winged helix' DNA-binding domain"/>
    <property type="match status" value="1"/>
</dbReference>
<dbReference type="InterPro" id="IPR029349">
    <property type="entry name" value="DUF4443"/>
</dbReference>